<feature type="region of interest" description="Disordered" evidence="1">
    <location>
        <begin position="1"/>
        <end position="52"/>
    </location>
</feature>
<gene>
    <name evidence="3" type="ORF">B0T10DRAFT_410426</name>
</gene>
<keyword evidence="2" id="KW-0472">Membrane</keyword>
<accession>A0A9P8W0J9</accession>
<feature type="transmembrane region" description="Helical" evidence="2">
    <location>
        <begin position="637"/>
        <end position="661"/>
    </location>
</feature>
<dbReference type="AlphaFoldDB" id="A0A9P8W0J9"/>
<evidence type="ECO:0000313" key="3">
    <source>
        <dbReference type="EMBL" id="KAH6884159.1"/>
    </source>
</evidence>
<dbReference type="Proteomes" id="UP000777438">
    <property type="component" value="Unassembled WGS sequence"/>
</dbReference>
<keyword evidence="2" id="KW-0812">Transmembrane</keyword>
<comment type="caution">
    <text evidence="3">The sequence shown here is derived from an EMBL/GenBank/DDBJ whole genome shotgun (WGS) entry which is preliminary data.</text>
</comment>
<dbReference type="EMBL" id="JAGPYM010000021">
    <property type="protein sequence ID" value="KAH6884159.1"/>
    <property type="molecule type" value="Genomic_DNA"/>
</dbReference>
<evidence type="ECO:0000256" key="1">
    <source>
        <dbReference type="SAM" id="MobiDB-lite"/>
    </source>
</evidence>
<feature type="compositionally biased region" description="Polar residues" evidence="1">
    <location>
        <begin position="30"/>
        <end position="39"/>
    </location>
</feature>
<proteinExistence type="predicted"/>
<name>A0A9P8W0J9_9HYPO</name>
<organism evidence="3 4">
    <name type="scientific">Thelonectria olida</name>
    <dbReference type="NCBI Taxonomy" id="1576542"/>
    <lineage>
        <taxon>Eukaryota</taxon>
        <taxon>Fungi</taxon>
        <taxon>Dikarya</taxon>
        <taxon>Ascomycota</taxon>
        <taxon>Pezizomycotina</taxon>
        <taxon>Sordariomycetes</taxon>
        <taxon>Hypocreomycetidae</taxon>
        <taxon>Hypocreales</taxon>
        <taxon>Nectriaceae</taxon>
        <taxon>Thelonectria</taxon>
    </lineage>
</organism>
<keyword evidence="4" id="KW-1185">Reference proteome</keyword>
<feature type="compositionally biased region" description="Basic and acidic residues" evidence="1">
    <location>
        <begin position="1"/>
        <end position="11"/>
    </location>
</feature>
<reference evidence="3 4" key="1">
    <citation type="journal article" date="2021" name="Nat. Commun.">
        <title>Genetic determinants of endophytism in the Arabidopsis root mycobiome.</title>
        <authorList>
            <person name="Mesny F."/>
            <person name="Miyauchi S."/>
            <person name="Thiergart T."/>
            <person name="Pickel B."/>
            <person name="Atanasova L."/>
            <person name="Karlsson M."/>
            <person name="Huettel B."/>
            <person name="Barry K.W."/>
            <person name="Haridas S."/>
            <person name="Chen C."/>
            <person name="Bauer D."/>
            <person name="Andreopoulos W."/>
            <person name="Pangilinan J."/>
            <person name="LaButti K."/>
            <person name="Riley R."/>
            <person name="Lipzen A."/>
            <person name="Clum A."/>
            <person name="Drula E."/>
            <person name="Henrissat B."/>
            <person name="Kohler A."/>
            <person name="Grigoriev I.V."/>
            <person name="Martin F.M."/>
            <person name="Hacquard S."/>
        </authorList>
    </citation>
    <scope>NUCLEOTIDE SEQUENCE [LARGE SCALE GENOMIC DNA]</scope>
    <source>
        <strain evidence="3 4">MPI-CAGE-CH-0241</strain>
    </source>
</reference>
<feature type="transmembrane region" description="Helical" evidence="2">
    <location>
        <begin position="65"/>
        <end position="92"/>
    </location>
</feature>
<feature type="transmembrane region" description="Helical" evidence="2">
    <location>
        <begin position="188"/>
        <end position="212"/>
    </location>
</feature>
<sequence length="739" mass="81499">MSSECDPRRYEPIPQSEATPIQIAPRPDPSVSSDTTIQIAPSRPASPPQAGPVRGSLNQSWWHRIGYGGLLTLVAGAIIILASCVVLVFLWWGADAARDRRESEFWKTIVSRGWAPRVVTICSATIRTSMVLHSGLIAAATAALILETSGAAFIDMGVLSTERALKSSPLNILPAAFRRSFKAGRSGLFHFLIVAAAILIVLLSTFISTILLSDFATSRIAAPASINSTALTMNNTQARNGAAYWQSQPSANWRFGETKLGEPLAGWDDTGDTYRALLPIGRAELRESLEHYNGPAVVLNLRTFCGSPEFSGTELKYLSQQDSYRDGGLHLFANGSVKLEPDGEPGRASDFEFKCELQYIRRNDSYSAWPLSLCYKSWFDYGFEKLSDSLSGVHHSFGMITLLNTSSGLSEVKFTRGDTHEEGIAFLIPDSLKNLTTQTEGVWTKFYNQSGSEMFGVTTCFVNRPLPMIYNVTISGRSISSEPALNWRRLSNNGAIKQVGKQFGAGVEPRDFENRGILELDIKDSSLFPKGANTSIFPRGDNPSISEQMPPANAFFFSWSMIDEDTMAYAMQFKLAHIAHASLFQSIIQKTLDPAQAVQALHTRLYQMIYYNWQNYFDVTYPVLTVHSTETLIPAQWTGLFLVLGLVGLHFIIVAITMALFAHQTRFSALGETWQTVAQMVSPQTKQTIETGDAMRDKDVKEWAKATGVDAGVYYIARSDESGRVEIQLRAKAEDTTAT</sequence>
<dbReference type="OrthoDB" id="5428040at2759"/>
<keyword evidence="2" id="KW-1133">Transmembrane helix</keyword>
<protein>
    <submittedName>
        <fullName evidence="3">Uncharacterized protein</fullName>
    </submittedName>
</protein>
<evidence type="ECO:0000256" key="2">
    <source>
        <dbReference type="SAM" id="Phobius"/>
    </source>
</evidence>
<evidence type="ECO:0000313" key="4">
    <source>
        <dbReference type="Proteomes" id="UP000777438"/>
    </source>
</evidence>